<comment type="caution">
    <text evidence="12">The sequence shown here is derived from an EMBL/GenBank/DDBJ whole genome shotgun (WGS) entry which is preliminary data.</text>
</comment>
<evidence type="ECO:0000256" key="4">
    <source>
        <dbReference type="ARBA" id="ARBA00022636"/>
    </source>
</evidence>
<dbReference type="EC" id="3.1.4.52" evidence="2"/>
<keyword evidence="8 10" id="KW-0472">Membrane</keyword>
<dbReference type="Proteomes" id="UP000574931">
    <property type="component" value="Unassembled WGS sequence"/>
</dbReference>
<dbReference type="EMBL" id="JABFCY010000019">
    <property type="protein sequence ID" value="NNU63133.1"/>
    <property type="molecule type" value="Genomic_DNA"/>
</dbReference>
<comment type="catalytic activity">
    <reaction evidence="9">
        <text>3',3'-c-di-GMP + H2O = 5'-phosphoguanylyl(3'-&gt;5')guanosine + H(+)</text>
        <dbReference type="Rhea" id="RHEA:24902"/>
        <dbReference type="ChEBI" id="CHEBI:15377"/>
        <dbReference type="ChEBI" id="CHEBI:15378"/>
        <dbReference type="ChEBI" id="CHEBI:58754"/>
        <dbReference type="ChEBI" id="CHEBI:58805"/>
        <dbReference type="EC" id="3.1.4.52"/>
    </reaction>
</comment>
<dbReference type="SUPFAM" id="SSF141868">
    <property type="entry name" value="EAL domain-like"/>
    <property type="match status" value="1"/>
</dbReference>
<dbReference type="GO" id="GO:0005886">
    <property type="term" value="C:plasma membrane"/>
    <property type="evidence" value="ECO:0007669"/>
    <property type="project" value="UniProtKB-SubCell"/>
</dbReference>
<keyword evidence="7 10" id="KW-1133">Transmembrane helix</keyword>
<dbReference type="Gene3D" id="3.20.20.450">
    <property type="entry name" value="EAL domain"/>
    <property type="match status" value="1"/>
</dbReference>
<dbReference type="PROSITE" id="PS50883">
    <property type="entry name" value="EAL"/>
    <property type="match status" value="1"/>
</dbReference>
<comment type="subcellular location">
    <subcellularLocation>
        <location evidence="1">Cell membrane</location>
        <topology evidence="1">Multi-pass membrane protein</topology>
    </subcellularLocation>
</comment>
<dbReference type="CDD" id="cd01948">
    <property type="entry name" value="EAL"/>
    <property type="match status" value="1"/>
</dbReference>
<keyword evidence="4" id="KW-0973">c-di-GMP</keyword>
<dbReference type="RefSeq" id="WP_171319495.1">
    <property type="nucleotide sequence ID" value="NZ_JABFCY010000019.1"/>
</dbReference>
<evidence type="ECO:0000256" key="6">
    <source>
        <dbReference type="ARBA" id="ARBA00022801"/>
    </source>
</evidence>
<evidence type="ECO:0000256" key="8">
    <source>
        <dbReference type="ARBA" id="ARBA00023136"/>
    </source>
</evidence>
<dbReference type="InterPro" id="IPR001633">
    <property type="entry name" value="EAL_dom"/>
</dbReference>
<dbReference type="InterPro" id="IPR035919">
    <property type="entry name" value="EAL_sf"/>
</dbReference>
<evidence type="ECO:0000313" key="12">
    <source>
        <dbReference type="EMBL" id="NNU63133.1"/>
    </source>
</evidence>
<dbReference type="InterPro" id="IPR024744">
    <property type="entry name" value="CSS-motif_dom"/>
</dbReference>
<evidence type="ECO:0000313" key="13">
    <source>
        <dbReference type="Proteomes" id="UP000574931"/>
    </source>
</evidence>
<dbReference type="InterPro" id="IPR050706">
    <property type="entry name" value="Cyclic-di-GMP_PDE-like"/>
</dbReference>
<evidence type="ECO:0000256" key="5">
    <source>
        <dbReference type="ARBA" id="ARBA00022692"/>
    </source>
</evidence>
<dbReference type="PANTHER" id="PTHR33121:SF79">
    <property type="entry name" value="CYCLIC DI-GMP PHOSPHODIESTERASE PDED-RELATED"/>
    <property type="match status" value="1"/>
</dbReference>
<dbReference type="PANTHER" id="PTHR33121">
    <property type="entry name" value="CYCLIC DI-GMP PHOSPHODIESTERASE PDEF"/>
    <property type="match status" value="1"/>
</dbReference>
<proteinExistence type="predicted"/>
<organism evidence="12 13">
    <name type="scientific">Ochrobactrum soli</name>
    <dbReference type="NCBI Taxonomy" id="2448455"/>
    <lineage>
        <taxon>Bacteria</taxon>
        <taxon>Pseudomonadati</taxon>
        <taxon>Pseudomonadota</taxon>
        <taxon>Alphaproteobacteria</taxon>
        <taxon>Hyphomicrobiales</taxon>
        <taxon>Brucellaceae</taxon>
        <taxon>Brucella/Ochrobactrum group</taxon>
        <taxon>Ochrobactrum</taxon>
    </lineage>
</organism>
<evidence type="ECO:0000256" key="7">
    <source>
        <dbReference type="ARBA" id="ARBA00022989"/>
    </source>
</evidence>
<keyword evidence="5 10" id="KW-0812">Transmembrane</keyword>
<evidence type="ECO:0000256" key="3">
    <source>
        <dbReference type="ARBA" id="ARBA00022475"/>
    </source>
</evidence>
<evidence type="ECO:0000259" key="11">
    <source>
        <dbReference type="PROSITE" id="PS50883"/>
    </source>
</evidence>
<dbReference type="SMART" id="SM00052">
    <property type="entry name" value="EAL"/>
    <property type="match status" value="1"/>
</dbReference>
<dbReference type="Pfam" id="PF12792">
    <property type="entry name" value="CSS-motif"/>
    <property type="match status" value="1"/>
</dbReference>
<reference evidence="12 13" key="1">
    <citation type="submission" date="2020-05" db="EMBL/GenBank/DDBJ databases">
        <title>Draft Genome Sequence of Ochrobactrum soli Isolated from Stable Fly Gut.</title>
        <authorList>
            <person name="Pileggi M.T."/>
            <person name="Vazhakkala L.J."/>
            <person name="Wong C.N."/>
        </authorList>
    </citation>
    <scope>NUCLEOTIDE SEQUENCE [LARGE SCALE GENOMIC DNA]</scope>
    <source>
        <strain evidence="12 13">MTP-C0764</strain>
    </source>
</reference>
<dbReference type="GO" id="GO:0071111">
    <property type="term" value="F:cyclic-guanylate-specific phosphodiesterase activity"/>
    <property type="evidence" value="ECO:0007669"/>
    <property type="project" value="UniProtKB-EC"/>
</dbReference>
<gene>
    <name evidence="12" type="ORF">HKX02_23180</name>
</gene>
<dbReference type="Pfam" id="PF00563">
    <property type="entry name" value="EAL"/>
    <property type="match status" value="1"/>
</dbReference>
<keyword evidence="13" id="KW-1185">Reference proteome</keyword>
<keyword evidence="6" id="KW-0378">Hydrolase</keyword>
<feature type="domain" description="EAL" evidence="11">
    <location>
        <begin position="273"/>
        <end position="529"/>
    </location>
</feature>
<dbReference type="AlphaFoldDB" id="A0A849KS65"/>
<sequence>MVRRRSSGGSLFNPVPLILLLLLLCGAVAGHWVGEKLRRMGDERQVNAYMEALLSYAGRLIDSAHNTLDQAEQSPYRVCSVDERVYLRRILFKAYQIKDIGRLIDGRLNCSTLLPDLARQEPRSTADVLLPDGTYVYADRPLVTPGTYGPVMGKGNSNVVLSPAAFDFMHTPGYAFALFMSDPARENFARFYEYPANADLEPLSGGRIRDFVEKHDQLNAYACEPDKLICLALRTEIDRTSLHARLRSFLSIVLGMLAAGSLGLGWRVYNNRDRSLMTLLSRALTKKELEVVYQPVVNAVSGAIVGFEALIRWEIHKGDFVPPDVFITRAEKSGLIHRITLYVIDAVISEMGELLRAKPGLRININISARDLHDMEFANRLEARLAKASIDPQQIGLELTERTAVDFAKASGAIHHLREKGHRIYIDDFGTGYSSLAYLGALNVDAIKIDKTFTRTVDNGSTVSIVPQILAMARQHCLDVVVEGVETEAQALYFARESAGDSAPVKAQGWYFGKPVSAIIARTLVVAKPAKPVKRRKTTRKGSFLGIGGEPHG</sequence>
<evidence type="ECO:0000256" key="1">
    <source>
        <dbReference type="ARBA" id="ARBA00004651"/>
    </source>
</evidence>
<keyword evidence="3" id="KW-1003">Cell membrane</keyword>
<protein>
    <recommendedName>
        <fullName evidence="2">cyclic-guanylate-specific phosphodiesterase</fullName>
        <ecNumber evidence="2">3.1.4.52</ecNumber>
    </recommendedName>
</protein>
<evidence type="ECO:0000256" key="9">
    <source>
        <dbReference type="ARBA" id="ARBA00034290"/>
    </source>
</evidence>
<name>A0A849KS65_9HYPH</name>
<evidence type="ECO:0000256" key="10">
    <source>
        <dbReference type="SAM" id="Phobius"/>
    </source>
</evidence>
<feature type="transmembrane region" description="Helical" evidence="10">
    <location>
        <begin position="249"/>
        <end position="269"/>
    </location>
</feature>
<accession>A0A849KS65</accession>
<evidence type="ECO:0000256" key="2">
    <source>
        <dbReference type="ARBA" id="ARBA00012282"/>
    </source>
</evidence>